<comment type="caution">
    <text evidence="1">The sequence shown here is derived from an EMBL/GenBank/DDBJ whole genome shotgun (WGS) entry which is preliminary data.</text>
</comment>
<dbReference type="EMBL" id="BTSX01000005">
    <property type="protein sequence ID" value="GMT01368.1"/>
    <property type="molecule type" value="Genomic_DNA"/>
</dbReference>
<protein>
    <submittedName>
        <fullName evidence="1">Uncharacterized protein</fullName>
    </submittedName>
</protein>
<feature type="non-terminal residue" evidence="1">
    <location>
        <position position="1"/>
    </location>
</feature>
<proteinExistence type="predicted"/>
<dbReference type="Proteomes" id="UP001432027">
    <property type="component" value="Unassembled WGS sequence"/>
</dbReference>
<accession>A0AAV5U412</accession>
<reference evidence="1" key="1">
    <citation type="submission" date="2023-10" db="EMBL/GenBank/DDBJ databases">
        <title>Genome assembly of Pristionchus species.</title>
        <authorList>
            <person name="Yoshida K."/>
            <person name="Sommer R.J."/>
        </authorList>
    </citation>
    <scope>NUCLEOTIDE SEQUENCE</scope>
    <source>
        <strain evidence="1">RS0144</strain>
    </source>
</reference>
<keyword evidence="2" id="KW-1185">Reference proteome</keyword>
<evidence type="ECO:0000313" key="2">
    <source>
        <dbReference type="Proteomes" id="UP001432027"/>
    </source>
</evidence>
<evidence type="ECO:0000313" key="1">
    <source>
        <dbReference type="EMBL" id="GMT01368.1"/>
    </source>
</evidence>
<organism evidence="1 2">
    <name type="scientific">Pristionchus entomophagus</name>
    <dbReference type="NCBI Taxonomy" id="358040"/>
    <lineage>
        <taxon>Eukaryota</taxon>
        <taxon>Metazoa</taxon>
        <taxon>Ecdysozoa</taxon>
        <taxon>Nematoda</taxon>
        <taxon>Chromadorea</taxon>
        <taxon>Rhabditida</taxon>
        <taxon>Rhabditina</taxon>
        <taxon>Diplogasteromorpha</taxon>
        <taxon>Diplogasteroidea</taxon>
        <taxon>Neodiplogasteridae</taxon>
        <taxon>Pristionchus</taxon>
    </lineage>
</organism>
<gene>
    <name evidence="1" type="ORF">PENTCL1PPCAC_23542</name>
</gene>
<dbReference type="AlphaFoldDB" id="A0AAV5U412"/>
<sequence>CKMSEECEVWECAVQWEVKVVNHIDYSLSLCTRSREILIPFHTGEMLIPFHTWSPIYEYKRMILPRYKIADKNIVVDGSIVIELKIVTGEDGKRYFIFFCMR</sequence>
<name>A0AAV5U412_9BILA</name>